<dbReference type="EMBL" id="SWLB01000001">
    <property type="protein sequence ID" value="KAF3341890.1"/>
    <property type="molecule type" value="Genomic_DNA"/>
</dbReference>
<gene>
    <name evidence="1" type="ORF">FCM35_KLT00528</name>
</gene>
<accession>A0A833RAU3</accession>
<reference evidence="1" key="1">
    <citation type="submission" date="2020-01" db="EMBL/GenBank/DDBJ databases">
        <title>Genome sequence of Kobresia littledalei, the first chromosome-level genome in the family Cyperaceae.</title>
        <authorList>
            <person name="Qu G."/>
        </authorList>
    </citation>
    <scope>NUCLEOTIDE SEQUENCE</scope>
    <source>
        <strain evidence="1">C.B.Clarke</strain>
        <tissue evidence="1">Leaf</tissue>
    </source>
</reference>
<evidence type="ECO:0000313" key="1">
    <source>
        <dbReference type="EMBL" id="KAF3341890.1"/>
    </source>
</evidence>
<proteinExistence type="predicted"/>
<evidence type="ECO:0000313" key="2">
    <source>
        <dbReference type="Proteomes" id="UP000623129"/>
    </source>
</evidence>
<protein>
    <submittedName>
        <fullName evidence="1">Uncharacterized protein</fullName>
    </submittedName>
</protein>
<organism evidence="1 2">
    <name type="scientific">Carex littledalei</name>
    <dbReference type="NCBI Taxonomy" id="544730"/>
    <lineage>
        <taxon>Eukaryota</taxon>
        <taxon>Viridiplantae</taxon>
        <taxon>Streptophyta</taxon>
        <taxon>Embryophyta</taxon>
        <taxon>Tracheophyta</taxon>
        <taxon>Spermatophyta</taxon>
        <taxon>Magnoliopsida</taxon>
        <taxon>Liliopsida</taxon>
        <taxon>Poales</taxon>
        <taxon>Cyperaceae</taxon>
        <taxon>Cyperoideae</taxon>
        <taxon>Cariceae</taxon>
        <taxon>Carex</taxon>
        <taxon>Carex subgen. Euthyceras</taxon>
    </lineage>
</organism>
<dbReference type="Proteomes" id="UP000623129">
    <property type="component" value="Unassembled WGS sequence"/>
</dbReference>
<dbReference type="AlphaFoldDB" id="A0A833RAU3"/>
<sequence>MLQVYNFMPRHLKRKLQKRKKRRWIRGHLRGYGMATPHMILIPKKTIISRKNNISIVFGFNLACRVTHHVSDSTTSWLPVDTAILPLSSWHPDDAADDVASSAVLALRD</sequence>
<comment type="caution">
    <text evidence="1">The sequence shown here is derived from an EMBL/GenBank/DDBJ whole genome shotgun (WGS) entry which is preliminary data.</text>
</comment>
<name>A0A833RAU3_9POAL</name>
<keyword evidence="2" id="KW-1185">Reference proteome</keyword>